<protein>
    <recommendedName>
        <fullName evidence="8">Abasic site processing protein</fullName>
        <ecNumber evidence="8">3.4.-.-</ecNumber>
    </recommendedName>
</protein>
<comment type="caution">
    <text evidence="9">The sequence shown here is derived from an EMBL/GenBank/DDBJ whole genome shotgun (WGS) entry which is preliminary data.</text>
</comment>
<gene>
    <name evidence="9" type="ORF">A7K91_15645</name>
</gene>
<dbReference type="GO" id="GO:0003697">
    <property type="term" value="F:single-stranded DNA binding"/>
    <property type="evidence" value="ECO:0007669"/>
    <property type="project" value="InterPro"/>
</dbReference>
<name>A0A1A5YB68_9BACL</name>
<dbReference type="EMBL" id="LYPA01000078">
    <property type="protein sequence ID" value="OBR62822.1"/>
    <property type="molecule type" value="Genomic_DNA"/>
</dbReference>
<keyword evidence="5" id="KW-0190">Covalent protein-DNA linkage</keyword>
<dbReference type="Proteomes" id="UP000092024">
    <property type="component" value="Unassembled WGS sequence"/>
</dbReference>
<reference evidence="9 10" key="1">
    <citation type="submission" date="2016-05" db="EMBL/GenBank/DDBJ databases">
        <title>Paenibacillus oryzae. sp. nov., isolated from the rice root.</title>
        <authorList>
            <person name="Zhang J."/>
            <person name="Zhang X."/>
        </authorList>
    </citation>
    <scope>NUCLEOTIDE SEQUENCE [LARGE SCALE GENOMIC DNA]</scope>
    <source>
        <strain evidence="9 10">1DrF-4</strain>
    </source>
</reference>
<comment type="similarity">
    <text evidence="1 8">Belongs to the SOS response-associated peptidase family.</text>
</comment>
<dbReference type="GO" id="GO:0008233">
    <property type="term" value="F:peptidase activity"/>
    <property type="evidence" value="ECO:0007669"/>
    <property type="project" value="UniProtKB-KW"/>
</dbReference>
<keyword evidence="3" id="KW-0227">DNA damage</keyword>
<dbReference type="Gene3D" id="3.90.1680.10">
    <property type="entry name" value="SOS response associated peptidase-like"/>
    <property type="match status" value="1"/>
</dbReference>
<dbReference type="GO" id="GO:0016829">
    <property type="term" value="F:lyase activity"/>
    <property type="evidence" value="ECO:0007669"/>
    <property type="project" value="UniProtKB-KW"/>
</dbReference>
<evidence type="ECO:0000256" key="2">
    <source>
        <dbReference type="ARBA" id="ARBA00022670"/>
    </source>
</evidence>
<evidence type="ECO:0000256" key="3">
    <source>
        <dbReference type="ARBA" id="ARBA00022763"/>
    </source>
</evidence>
<evidence type="ECO:0000256" key="5">
    <source>
        <dbReference type="ARBA" id="ARBA00023124"/>
    </source>
</evidence>
<proteinExistence type="inferred from homology"/>
<dbReference type="EC" id="3.4.-.-" evidence="8"/>
<dbReference type="PANTHER" id="PTHR13604">
    <property type="entry name" value="DC12-RELATED"/>
    <property type="match status" value="1"/>
</dbReference>
<organism evidence="9 10">
    <name type="scientific">Paenibacillus oryzae</name>
    <dbReference type="NCBI Taxonomy" id="1844972"/>
    <lineage>
        <taxon>Bacteria</taxon>
        <taxon>Bacillati</taxon>
        <taxon>Bacillota</taxon>
        <taxon>Bacilli</taxon>
        <taxon>Bacillales</taxon>
        <taxon>Paenibacillaceae</taxon>
        <taxon>Paenibacillus</taxon>
    </lineage>
</organism>
<dbReference type="Pfam" id="PF02586">
    <property type="entry name" value="SRAP"/>
    <property type="match status" value="1"/>
</dbReference>
<evidence type="ECO:0000256" key="1">
    <source>
        <dbReference type="ARBA" id="ARBA00008136"/>
    </source>
</evidence>
<keyword evidence="4 8" id="KW-0378">Hydrolase</keyword>
<sequence length="223" mass="25757">MCGRYTLVVTLEELMKHFMLENERLHTYSPRYNIAPGQWVPAIVNGGRSHIIGQLKWGLVPSWAQSDKESFKLINARAETVADKPAFRAAFKSRRCLIPADGFYEWQRRSDGTKQPYRIVMREEGLFAFAGLYEIWMDKEGNKLSTCTILTTEPNELMSVIHDRMPVILQPGDERIWLDRNSQSSQLQQLLRPYPDRLMEAYPVNQAVGNSRIDNADLIKRLV</sequence>
<keyword evidence="7" id="KW-0456">Lyase</keyword>
<dbReference type="STRING" id="1844972.A7K91_15645"/>
<dbReference type="AlphaFoldDB" id="A0A1A5YB68"/>
<dbReference type="GO" id="GO:0006508">
    <property type="term" value="P:proteolysis"/>
    <property type="evidence" value="ECO:0007669"/>
    <property type="project" value="UniProtKB-KW"/>
</dbReference>
<keyword evidence="6" id="KW-0238">DNA-binding</keyword>
<dbReference type="OrthoDB" id="9782620at2"/>
<evidence type="ECO:0000313" key="9">
    <source>
        <dbReference type="EMBL" id="OBR62822.1"/>
    </source>
</evidence>
<dbReference type="RefSeq" id="WP_068686936.1">
    <property type="nucleotide sequence ID" value="NZ_LYPA01000078.1"/>
</dbReference>
<evidence type="ECO:0000256" key="4">
    <source>
        <dbReference type="ARBA" id="ARBA00022801"/>
    </source>
</evidence>
<dbReference type="InterPro" id="IPR003738">
    <property type="entry name" value="SRAP"/>
</dbReference>
<dbReference type="InterPro" id="IPR036590">
    <property type="entry name" value="SRAP-like"/>
</dbReference>
<dbReference type="PANTHER" id="PTHR13604:SF0">
    <property type="entry name" value="ABASIC SITE PROCESSING PROTEIN HMCES"/>
    <property type="match status" value="1"/>
</dbReference>
<dbReference type="GO" id="GO:0106300">
    <property type="term" value="P:protein-DNA covalent cross-linking repair"/>
    <property type="evidence" value="ECO:0007669"/>
    <property type="project" value="InterPro"/>
</dbReference>
<keyword evidence="2 8" id="KW-0645">Protease</keyword>
<evidence type="ECO:0000256" key="7">
    <source>
        <dbReference type="ARBA" id="ARBA00023239"/>
    </source>
</evidence>
<evidence type="ECO:0000256" key="6">
    <source>
        <dbReference type="ARBA" id="ARBA00023125"/>
    </source>
</evidence>
<keyword evidence="10" id="KW-1185">Reference proteome</keyword>
<evidence type="ECO:0000256" key="8">
    <source>
        <dbReference type="RuleBase" id="RU364100"/>
    </source>
</evidence>
<dbReference type="SUPFAM" id="SSF143081">
    <property type="entry name" value="BB1717-like"/>
    <property type="match status" value="1"/>
</dbReference>
<evidence type="ECO:0000313" key="10">
    <source>
        <dbReference type="Proteomes" id="UP000092024"/>
    </source>
</evidence>
<accession>A0A1A5YB68</accession>